<proteinExistence type="predicted"/>
<dbReference type="GO" id="GO:0003677">
    <property type="term" value="F:DNA binding"/>
    <property type="evidence" value="ECO:0007669"/>
    <property type="project" value="InterPro"/>
</dbReference>
<dbReference type="InterPro" id="IPR001387">
    <property type="entry name" value="Cro/C1-type_HTH"/>
</dbReference>
<dbReference type="SMART" id="SM00530">
    <property type="entry name" value="HTH_XRE"/>
    <property type="match status" value="1"/>
</dbReference>
<dbReference type="InterPro" id="IPR043917">
    <property type="entry name" value="DUF5753"/>
</dbReference>
<dbReference type="CDD" id="cd00093">
    <property type="entry name" value="HTH_XRE"/>
    <property type="match status" value="1"/>
</dbReference>
<dbReference type="InterPro" id="IPR010982">
    <property type="entry name" value="Lambda_DNA-bd_dom_sf"/>
</dbReference>
<dbReference type="RefSeq" id="WP_116427310.1">
    <property type="nucleotide sequence ID" value="NZ_BGZL01000004.1"/>
</dbReference>
<dbReference type="Pfam" id="PF19054">
    <property type="entry name" value="DUF5753"/>
    <property type="match status" value="1"/>
</dbReference>
<gene>
    <name evidence="2" type="ORF">SSP531S_17800</name>
</gene>
<feature type="domain" description="HTH cro/C1-type" evidence="1">
    <location>
        <begin position="12"/>
        <end position="53"/>
    </location>
</feature>
<evidence type="ECO:0000313" key="3">
    <source>
        <dbReference type="Proteomes" id="UP000265354"/>
    </source>
</evidence>
<comment type="caution">
    <text evidence="2">The sequence shown here is derived from an EMBL/GenBank/DDBJ whole genome shotgun (WGS) entry which is preliminary data.</text>
</comment>
<protein>
    <submittedName>
        <fullName evidence="2">Transcriptional regulator</fullName>
    </submittedName>
</protein>
<accession>A0A388SZG0</accession>
<name>A0A388SZG0_9ACTN</name>
<dbReference type="EMBL" id="BGZL01000004">
    <property type="protein sequence ID" value="GBQ00365.1"/>
    <property type="molecule type" value="Genomic_DNA"/>
</dbReference>
<dbReference type="Proteomes" id="UP000265354">
    <property type="component" value="Unassembled WGS sequence"/>
</dbReference>
<evidence type="ECO:0000313" key="2">
    <source>
        <dbReference type="EMBL" id="GBQ00365.1"/>
    </source>
</evidence>
<reference evidence="2 3" key="1">
    <citation type="submission" date="2018-07" db="EMBL/GenBank/DDBJ databases">
        <title>Whole Genome Shotgun Sequence of Streptomyces spongiicola strain 531S.</title>
        <authorList>
            <person name="Dohra H."/>
            <person name="Kodani S."/>
        </authorList>
    </citation>
    <scope>NUCLEOTIDE SEQUENCE [LARGE SCALE GENOMIC DNA]</scope>
    <source>
        <strain evidence="2 3">531S</strain>
    </source>
</reference>
<dbReference type="Pfam" id="PF13560">
    <property type="entry name" value="HTH_31"/>
    <property type="match status" value="1"/>
</dbReference>
<dbReference type="PROSITE" id="PS50943">
    <property type="entry name" value="HTH_CROC1"/>
    <property type="match status" value="1"/>
</dbReference>
<dbReference type="AlphaFoldDB" id="A0A388SZG0"/>
<organism evidence="2 3">
    <name type="scientific">Streptomyces spongiicola</name>
    <dbReference type="NCBI Taxonomy" id="1690221"/>
    <lineage>
        <taxon>Bacteria</taxon>
        <taxon>Bacillati</taxon>
        <taxon>Actinomycetota</taxon>
        <taxon>Actinomycetes</taxon>
        <taxon>Kitasatosporales</taxon>
        <taxon>Streptomycetaceae</taxon>
        <taxon>Streptomyces</taxon>
    </lineage>
</organism>
<sequence length="264" mass="29281">MTETWRYCGNQIKLWRTEAGVSREELGKEANYEYETVKSMEQGRRKPSARLLQVADQMCGAQGKLLAALEFLKPEPFPARAKEFMAIEAEAVSRHAYDALLIPGLLQTEEYARALIRESHPPLDDETVEERVRARLLRQEALTRRSGTVFGFVLNEASLRTMVGGGKAMKGQLEHILEAGQLRNVSVQILPRGRCNGLALNGSMVLLETAEHDRYAYVEAPETGALHSDPGTVSALTEAHGMIRMQALGSGESADFIRQVAEEL</sequence>
<dbReference type="Gene3D" id="1.10.260.40">
    <property type="entry name" value="lambda repressor-like DNA-binding domains"/>
    <property type="match status" value="1"/>
</dbReference>
<evidence type="ECO:0000259" key="1">
    <source>
        <dbReference type="PROSITE" id="PS50943"/>
    </source>
</evidence>
<dbReference type="SUPFAM" id="SSF47413">
    <property type="entry name" value="lambda repressor-like DNA-binding domains"/>
    <property type="match status" value="1"/>
</dbReference>